<evidence type="ECO:0000256" key="1">
    <source>
        <dbReference type="SAM" id="Phobius"/>
    </source>
</evidence>
<proteinExistence type="predicted"/>
<keyword evidence="1" id="KW-1133">Transmembrane helix</keyword>
<sequence length="280" mass="31951">MRSGCDDQVTTPEFAITSAHLQLLPTMSFMQLILCLPRIGYSSLVWVIAFIFRHFPTWRPARSIYGKTPDSPFTACIHALRQIRKMNVIGLLGTTNLPEDWWIATDFLVWKHLLSDAHRAEWYSGVDFDSSSFSVILGDPCADRLRFNLDQTGITLVPEVPSIKTDFLFGVAEMLEKVDKEDIAVIVICSNCELNGDVRLGGGSQVLEHLRRRHLERSAPRLPNSRREVVCCFYGPLFRPVEESTLDFTRCSRISPAIRRYAAFGLRTCSRKFFHLDYLC</sequence>
<accession>A0A8H6WWY7</accession>
<organism evidence="2 3">
    <name type="scientific">Mycena venus</name>
    <dbReference type="NCBI Taxonomy" id="2733690"/>
    <lineage>
        <taxon>Eukaryota</taxon>
        <taxon>Fungi</taxon>
        <taxon>Dikarya</taxon>
        <taxon>Basidiomycota</taxon>
        <taxon>Agaricomycotina</taxon>
        <taxon>Agaricomycetes</taxon>
        <taxon>Agaricomycetidae</taxon>
        <taxon>Agaricales</taxon>
        <taxon>Marasmiineae</taxon>
        <taxon>Mycenaceae</taxon>
        <taxon>Mycena</taxon>
    </lineage>
</organism>
<dbReference type="EMBL" id="JACAZI010000033">
    <property type="protein sequence ID" value="KAF7330165.1"/>
    <property type="molecule type" value="Genomic_DNA"/>
</dbReference>
<gene>
    <name evidence="2" type="ORF">MVEN_02453100</name>
</gene>
<keyword evidence="1" id="KW-0472">Membrane</keyword>
<evidence type="ECO:0000313" key="2">
    <source>
        <dbReference type="EMBL" id="KAF7330165.1"/>
    </source>
</evidence>
<dbReference type="Proteomes" id="UP000620124">
    <property type="component" value="Unassembled WGS sequence"/>
</dbReference>
<comment type="caution">
    <text evidence="2">The sequence shown here is derived from an EMBL/GenBank/DDBJ whole genome shotgun (WGS) entry which is preliminary data.</text>
</comment>
<reference evidence="2" key="1">
    <citation type="submission" date="2020-05" db="EMBL/GenBank/DDBJ databases">
        <title>Mycena genomes resolve the evolution of fungal bioluminescence.</title>
        <authorList>
            <person name="Tsai I.J."/>
        </authorList>
    </citation>
    <scope>NUCLEOTIDE SEQUENCE</scope>
    <source>
        <strain evidence="2">CCC161011</strain>
    </source>
</reference>
<protein>
    <submittedName>
        <fullName evidence="2">Uncharacterized protein</fullName>
    </submittedName>
</protein>
<name>A0A8H6WWY7_9AGAR</name>
<evidence type="ECO:0000313" key="3">
    <source>
        <dbReference type="Proteomes" id="UP000620124"/>
    </source>
</evidence>
<feature type="transmembrane region" description="Helical" evidence="1">
    <location>
        <begin position="29"/>
        <end position="52"/>
    </location>
</feature>
<dbReference type="AlphaFoldDB" id="A0A8H6WWY7"/>
<keyword evidence="3" id="KW-1185">Reference proteome</keyword>
<keyword evidence="1" id="KW-0812">Transmembrane</keyword>